<dbReference type="InterPro" id="IPR002126">
    <property type="entry name" value="Cadherin-like_dom"/>
</dbReference>
<name>A0A2T7BC17_9BACT</name>
<dbReference type="Proteomes" id="UP000244450">
    <property type="component" value="Unassembled WGS sequence"/>
</dbReference>
<dbReference type="SUPFAM" id="SSF49313">
    <property type="entry name" value="Cadherin-like"/>
    <property type="match status" value="2"/>
</dbReference>
<protein>
    <recommendedName>
        <fullName evidence="2">Cadherin domain-containing protein</fullName>
    </recommendedName>
</protein>
<dbReference type="Pfam" id="PF19077">
    <property type="entry name" value="Big_13"/>
    <property type="match status" value="2"/>
</dbReference>
<dbReference type="Pfam" id="PF13585">
    <property type="entry name" value="CHU_C"/>
    <property type="match status" value="1"/>
</dbReference>
<dbReference type="InterPro" id="IPR044048">
    <property type="entry name" value="Big_12"/>
</dbReference>
<dbReference type="PANTHER" id="PTHR34677:SF3">
    <property type="entry name" value="BACTERIAL IG-LIKE DOMAIN-CONTAINING PROTEIN"/>
    <property type="match status" value="1"/>
</dbReference>
<dbReference type="InterPro" id="IPR026341">
    <property type="entry name" value="T9SS_type_B"/>
</dbReference>
<accession>A0A2T7BC17</accession>
<dbReference type="CDD" id="cd11304">
    <property type="entry name" value="Cadherin_repeat"/>
    <property type="match status" value="2"/>
</dbReference>
<dbReference type="RefSeq" id="WP_108688378.1">
    <property type="nucleotide sequence ID" value="NZ_QCYK01000003.1"/>
</dbReference>
<dbReference type="InterPro" id="IPR013783">
    <property type="entry name" value="Ig-like_fold"/>
</dbReference>
<dbReference type="PROSITE" id="PS50268">
    <property type="entry name" value="CADHERIN_2"/>
    <property type="match status" value="1"/>
</dbReference>
<dbReference type="Gene3D" id="2.60.40.1800">
    <property type="match status" value="2"/>
</dbReference>
<dbReference type="Gene3D" id="2.60.40.60">
    <property type="entry name" value="Cadherins"/>
    <property type="match status" value="2"/>
</dbReference>
<feature type="domain" description="Cadherin" evidence="2">
    <location>
        <begin position="2310"/>
        <end position="2399"/>
    </location>
</feature>
<reference evidence="3 4" key="1">
    <citation type="submission" date="2018-04" db="EMBL/GenBank/DDBJ databases">
        <title>Chitinophaga fuyangensis sp. nov., isolated from soil in a chemical factory.</title>
        <authorList>
            <person name="Chen K."/>
        </authorList>
    </citation>
    <scope>NUCLEOTIDE SEQUENCE [LARGE SCALE GENOMIC DNA]</scope>
    <source>
        <strain evidence="3 4">LY-1</strain>
    </source>
</reference>
<dbReference type="GO" id="GO:0016020">
    <property type="term" value="C:membrane"/>
    <property type="evidence" value="ECO:0007669"/>
    <property type="project" value="InterPro"/>
</dbReference>
<feature type="signal peptide" evidence="1">
    <location>
        <begin position="1"/>
        <end position="26"/>
    </location>
</feature>
<dbReference type="OrthoDB" id="355609at2"/>
<dbReference type="GO" id="GO:0007156">
    <property type="term" value="P:homophilic cell adhesion via plasma membrane adhesion molecules"/>
    <property type="evidence" value="ECO:0007669"/>
    <property type="project" value="InterPro"/>
</dbReference>
<dbReference type="InterPro" id="IPR015919">
    <property type="entry name" value="Cadherin-like_sf"/>
</dbReference>
<dbReference type="NCBIfam" id="TIGR04131">
    <property type="entry name" value="Bac_Flav_CTERM"/>
    <property type="match status" value="1"/>
</dbReference>
<dbReference type="EMBL" id="QCYK01000003">
    <property type="protein sequence ID" value="PUZ22632.1"/>
    <property type="molecule type" value="Genomic_DNA"/>
</dbReference>
<keyword evidence="4" id="KW-1185">Reference proteome</keyword>
<comment type="caution">
    <text evidence="3">The sequence shown here is derived from an EMBL/GenBank/DDBJ whole genome shotgun (WGS) entry which is preliminary data.</text>
</comment>
<dbReference type="NCBIfam" id="NF033510">
    <property type="entry name" value="Ca_tandemer"/>
    <property type="match status" value="2"/>
</dbReference>
<dbReference type="GO" id="GO:0005509">
    <property type="term" value="F:calcium ion binding"/>
    <property type="evidence" value="ECO:0007669"/>
    <property type="project" value="InterPro"/>
</dbReference>
<dbReference type="Gene3D" id="2.60.40.10">
    <property type="entry name" value="Immunoglobulins"/>
    <property type="match status" value="2"/>
</dbReference>
<keyword evidence="1" id="KW-0732">Signal</keyword>
<dbReference type="Gene3D" id="2.40.10.500">
    <property type="match status" value="1"/>
</dbReference>
<dbReference type="SUPFAM" id="SSF63829">
    <property type="entry name" value="Calcium-dependent phosphotriesterase"/>
    <property type="match status" value="1"/>
</dbReference>
<evidence type="ECO:0000313" key="4">
    <source>
        <dbReference type="Proteomes" id="UP000244450"/>
    </source>
</evidence>
<feature type="chain" id="PRO_5015483228" description="Cadherin domain-containing protein" evidence="1">
    <location>
        <begin position="27"/>
        <end position="2671"/>
    </location>
</feature>
<sequence>MRTFFTPLKTLLLILSLLLGSIQAQAQLFTDAQLEHNDRDRYTAITRDNAGNIYVVRPSGAAGTAYEVAKYTNGQGTPTVIFSGLTADPPNLSYPYGITVDGQGNVFVVDGNLTGALSQGQIWKLAPGGGGSYSANVFVHDNYYTAIAHDGQDNIYTMEYDATTSLYGVAKYTAGSTTRTMLWSGLTPVNPSNPWGLVVDDLSNIYFTTFLEGGGSYDVGGDIVKLAPPYNSPVKLQHGNGYTALALDGSNNLYTLEYDAGLTSYDVRKYTNPVTANAPGTVIYNNLILNAGDPFTYPLGLAVQDNGAIYTADVFEDNTNNIFRGQLHRLTAPTTTVSSITRIGTSPTNTSSPAYTVTFSSTATGANASNFTTTTTGTASVGSITVTPVNSTTYTVTANGVTGDGTLRLNMTNNNGMGYTVTNLPFTTGEVYTIDKTAPTASLNINSGAAYTQTTGVTLTASATDASTPLQMRFSPDNATWSAYEPFATTKAYTLPAGDGVKNVYMQVLDAAGNVATVSDDITLDATAPTFSFTATPAAITSSSTASFMFTASEPNCTFAVSLDGGPFVPATSPLTLTGLADGPHTLVGKATDPAGNTGNINTFNWTIDTHAPTLVSITPPADGYYRAGTNLSFTIQYSENVTVTGTPFLQLDLGGVTRNASYTGGSGTNTLTFQYAVVNGDADNDGIGITPAIQLNGGTIQDQVSLDAATAFTAPALTNVRVKTSIPTVSVTMADPSPVNHAFTVTFTFSDPVTGFDNSDLTTSALVITPVTSADGGIIWTATVTPSVQGAGSIVVPANVAVDLAGNGNQSGSLNFDYDNIAPALNGVTTPGGTYKAGNTITFTAAYSEPVTVTGTPYISLEIGATTRQAAYSGGSGTSTLTFSYTVVNGDLDLDGPTANPAGIQLNGGTIRDAAQNDGGLAFANTYSNVLIDAVAPTVTSVDVPATGYYKAGQALTFTAHMSENVTVTGTPSINIDLGGVTRQAMFTGGSGSNALTFTYTVAAGDNDADGITADGNLQLNGGTVQDGAGNDAALALNNMGSTNLVFVDTNAPGVTLTSATADPTNGNITVTATFTEAVNNLGAAGVAVTNGTVSVLSGSGTNWSFTVIPAADGNVSITLNAGAAQDNAGNDNTVSNILSYVYDHTAPVVSSVSVPANGYYQAGQALTFTVHFSENVTATGVPQLPITIGTTTVNAAYTGGTGSQDLTFTYTTVAGDNDRDGIALGSALVLNGGSIKDAAGNDATLTLNSVASTSMVFIITTPPTVTSVEVPADGSYNATRVLTFKVHFSDFVSVSGTPTLPVTIGTNTVNANYLSGTGSNILVFTYQVVTGDNDNDGIALGSALELNGGAILDIANNAADLRLNNVPSTTGVLVDAIAPTVTLTPAPTGPVNHSIALTATFSEPVTGFTTAGVTVTNGAVSSITGSGTTYTVNITPTADGNVTATVSAGAAEDAATNSNTVSNTLTYVYDGTAPAPPVITGVAGANPSNVAVNTIKGTAEANAMITLTQDGTAITPFSADALGNWSYTTGNLVSGTYNFTATATDAAGNTSGVSNLYALVVDYVTPTVMNVAVPTTGSYKAGSLLTFIVSFNKALNVTGTPQLPITIGSSNVNADYVSGSGTMYLTFRYTVVAGDNDNDGITVGSALALNGGTIIDAASNLADLMLHMVDPTNNVLVDTRVPDVTLAPNATGPVKTNININITFTEPANNFTAGGITVSNGAVLNFSGSGATYTATIAPAADGNVTMQVNAGVAQDAAGNDNNASNQLVYSYDHTAPAAPVIVAATGGNPSHTAINTLSGAAEPNSTVTLTQNGAVAGSVTANAGGNWSYTTAGLADGTYNFTANATDDAGNTSVASNPYSLVVDLTAPVVSSVAAPAAGSYKAGTTQTFTVHFSEPVTVTGQPQLAYTIGSSTVNAGYVSGSGSTDLVFTYTVVAGDNDNDGITLGTLSLNGGTITDNAGNNADLTLHGVGNTTQVLVDTQAPDVTLSTAAVSPVNHAFTITVAFTEPVNALSLNLHNATAGTVTTTDNKTFTVVIIPTADGTVTAQVDAGASQDAAGNNNTASNILTLVYDATAPTITAVGVPAPKTYVAAENLDFTVTFNSDVIITGAPTLNIVVGSSTRQAALQTSTASTATFRYTVQPGDADADGITLPAALSLNGGSIADAAGNPADPTLHGAGTTTGVKVDAVPPVITAAQSFTAITESPVGTSIGTLAGNDPGGNGTLQHWTLTGDDAAGVGLAAFQLNATTGVLSVKNTTVLNQHVNETITLQVTVSDGYNTSAVQTVAVLIKPKFLAPTDITLSNNAVNERAPLHTAVGTFTTVTAQPNVTFTYTFAGGADDAAFTISGDQLQTNTTLDYATRPVYHIRIRSTDSNAQFTEKDFTINVNFVNQPPVINTIPNQAVCATTTPQTVAVSGISAVEAGQTYTLAVSANRNYFDALTITDDGSGKATIHYTEKADVSGSVQVTVVVKDNGGQANGGKDTRSTSFAINIAAPPVVTITSDVGLSINKGDYVHLEANADQATSYSWIGTTEIISGQQTATIYVRPLSDATYTVTVTNDQGCSNTASVNLQVSPEAKQNAANILTPNGDGQNDHWIVKNIDLFPDNEVKIFDRSGRLVYTKKGYTNDWTGTVNGQPLAEGTYYYIIDYGNGQPVAKGYITIVRDKY</sequence>
<evidence type="ECO:0000313" key="3">
    <source>
        <dbReference type="EMBL" id="PUZ22632.1"/>
    </source>
</evidence>
<organism evidence="3 4">
    <name type="scientific">Chitinophaga parva</name>
    <dbReference type="NCBI Taxonomy" id="2169414"/>
    <lineage>
        <taxon>Bacteria</taxon>
        <taxon>Pseudomonadati</taxon>
        <taxon>Bacteroidota</taxon>
        <taxon>Chitinophagia</taxon>
        <taxon>Chitinophagales</taxon>
        <taxon>Chitinophagaceae</taxon>
        <taxon>Chitinophaga</taxon>
    </lineage>
</organism>
<evidence type="ECO:0000256" key="1">
    <source>
        <dbReference type="SAM" id="SignalP"/>
    </source>
</evidence>
<dbReference type="InterPro" id="IPR044016">
    <property type="entry name" value="Big_13"/>
</dbReference>
<dbReference type="PANTHER" id="PTHR34677">
    <property type="match status" value="1"/>
</dbReference>
<dbReference type="Pfam" id="PF19078">
    <property type="entry name" value="Big_12"/>
    <property type="match status" value="5"/>
</dbReference>
<proteinExistence type="predicted"/>
<gene>
    <name evidence="3" type="ORF">DCC81_19555</name>
</gene>
<evidence type="ECO:0000259" key="2">
    <source>
        <dbReference type="PROSITE" id="PS50268"/>
    </source>
</evidence>